<reference evidence="3" key="1">
    <citation type="submission" date="2018-01" db="EMBL/GenBank/DDBJ databases">
        <authorList>
            <person name="Alioto T."/>
            <person name="Alioto T."/>
        </authorList>
    </citation>
    <scope>NUCLEOTIDE SEQUENCE [LARGE SCALE GENOMIC DNA]</scope>
</reference>
<name>A0A3B0JSZ0_DROGU</name>
<gene>
    <name evidence="2" type="ORF">DGUA_6G007411</name>
</gene>
<feature type="compositionally biased region" description="Polar residues" evidence="1">
    <location>
        <begin position="21"/>
        <end position="30"/>
    </location>
</feature>
<evidence type="ECO:0000256" key="1">
    <source>
        <dbReference type="SAM" id="MobiDB-lite"/>
    </source>
</evidence>
<dbReference type="OrthoDB" id="1708588at2759"/>
<sequence length="285" mass="32824">MLHANSRRLVSLLGRQGRRLASTQPTNEPQPNEEVSHTVRRIREELASDKQLLKWRTPIGDRPEDWGNSKLKLFSNSEQNSDFIVMMQRPIDLSPKNMKQWWANRQEKIERHMQQFIPERHKILGAELAAAHFILYRGGAARFVNDPRWHRATEDGEFSLPNKFHPGYKVEALRCDNMVLYYEGLENLRCLDQLKFLSFHNVKTFDDWCLDRVSGGEFPRLEVLDLSGTAVTTDGLSCLYRLPQLKLLILNDPKETLEMELAAAMLEVALSPLKVVGADAIHNHS</sequence>
<accession>A0A3B0JSZ0</accession>
<dbReference type="Proteomes" id="UP000268350">
    <property type="component" value="Unassembled WGS sequence"/>
</dbReference>
<evidence type="ECO:0000313" key="3">
    <source>
        <dbReference type="Proteomes" id="UP000268350"/>
    </source>
</evidence>
<organism evidence="2 3">
    <name type="scientific">Drosophila guanche</name>
    <name type="common">Fruit fly</name>
    <dbReference type="NCBI Taxonomy" id="7266"/>
    <lineage>
        <taxon>Eukaryota</taxon>
        <taxon>Metazoa</taxon>
        <taxon>Ecdysozoa</taxon>
        <taxon>Arthropoda</taxon>
        <taxon>Hexapoda</taxon>
        <taxon>Insecta</taxon>
        <taxon>Pterygota</taxon>
        <taxon>Neoptera</taxon>
        <taxon>Endopterygota</taxon>
        <taxon>Diptera</taxon>
        <taxon>Brachycera</taxon>
        <taxon>Muscomorpha</taxon>
        <taxon>Ephydroidea</taxon>
        <taxon>Drosophilidae</taxon>
        <taxon>Drosophila</taxon>
        <taxon>Sophophora</taxon>
    </lineage>
</organism>
<dbReference type="STRING" id="7266.A0A3B0JSZ0"/>
<dbReference type="EMBL" id="OUUW01000002">
    <property type="protein sequence ID" value="SPP76819.1"/>
    <property type="molecule type" value="Genomic_DNA"/>
</dbReference>
<dbReference type="OMA" id="CKNIDDW"/>
<evidence type="ECO:0000313" key="2">
    <source>
        <dbReference type="EMBL" id="SPP76819.1"/>
    </source>
</evidence>
<feature type="region of interest" description="Disordered" evidence="1">
    <location>
        <begin position="14"/>
        <end position="37"/>
    </location>
</feature>
<dbReference type="Gene3D" id="3.80.10.10">
    <property type="entry name" value="Ribonuclease Inhibitor"/>
    <property type="match status" value="1"/>
</dbReference>
<dbReference type="SUPFAM" id="SSF52047">
    <property type="entry name" value="RNI-like"/>
    <property type="match status" value="1"/>
</dbReference>
<proteinExistence type="predicted"/>
<dbReference type="InterPro" id="IPR032675">
    <property type="entry name" value="LRR_dom_sf"/>
</dbReference>
<dbReference type="AlphaFoldDB" id="A0A3B0JSZ0"/>
<keyword evidence="3" id="KW-1185">Reference proteome</keyword>
<protein>
    <submittedName>
        <fullName evidence="2">Blast:ATP synthase subunit s-like protein</fullName>
    </submittedName>
</protein>